<reference evidence="2" key="2">
    <citation type="journal article" name="Front. Microbiol.">
        <title>Degradative Capacity of Two Strains of Rhodonia placenta: From Phenotype to Genotype.</title>
        <authorList>
            <person name="Kolle M."/>
            <person name="Horta M.A.C."/>
            <person name="Nowrousian M."/>
            <person name="Ohm R.A."/>
            <person name="Benz J.P."/>
            <person name="Pilgard A."/>
        </authorList>
    </citation>
    <scope>NUCLEOTIDE SEQUENCE</scope>
    <source>
        <strain evidence="2">FPRL280</strain>
    </source>
</reference>
<name>A0A8H7TYZ1_9APHY</name>
<protein>
    <submittedName>
        <fullName evidence="2">Uncharacterized protein</fullName>
    </submittedName>
</protein>
<evidence type="ECO:0000313" key="2">
    <source>
        <dbReference type="EMBL" id="KAF9805864.1"/>
    </source>
</evidence>
<evidence type="ECO:0000313" key="3">
    <source>
        <dbReference type="Proteomes" id="UP000639403"/>
    </source>
</evidence>
<dbReference type="Proteomes" id="UP000639403">
    <property type="component" value="Unassembled WGS sequence"/>
</dbReference>
<comment type="caution">
    <text evidence="2">The sequence shown here is derived from an EMBL/GenBank/DDBJ whole genome shotgun (WGS) entry which is preliminary data.</text>
</comment>
<evidence type="ECO:0000256" key="1">
    <source>
        <dbReference type="SAM" id="MobiDB-lite"/>
    </source>
</evidence>
<reference evidence="2" key="1">
    <citation type="submission" date="2020-11" db="EMBL/GenBank/DDBJ databases">
        <authorList>
            <person name="Koelle M."/>
            <person name="Horta M.A.C."/>
            <person name="Nowrousian M."/>
            <person name="Ohm R.A."/>
            <person name="Benz P."/>
            <person name="Pilgard A."/>
        </authorList>
    </citation>
    <scope>NUCLEOTIDE SEQUENCE</scope>
    <source>
        <strain evidence="2">FPRL280</strain>
    </source>
</reference>
<organism evidence="2 3">
    <name type="scientific">Rhodonia placenta</name>
    <dbReference type="NCBI Taxonomy" id="104341"/>
    <lineage>
        <taxon>Eukaryota</taxon>
        <taxon>Fungi</taxon>
        <taxon>Dikarya</taxon>
        <taxon>Basidiomycota</taxon>
        <taxon>Agaricomycotina</taxon>
        <taxon>Agaricomycetes</taxon>
        <taxon>Polyporales</taxon>
        <taxon>Adustoporiaceae</taxon>
        <taxon>Rhodonia</taxon>
    </lineage>
</organism>
<dbReference type="AlphaFoldDB" id="A0A8H7TYZ1"/>
<accession>A0A8H7TYZ1</accession>
<dbReference type="EMBL" id="JADOXO010000360">
    <property type="protein sequence ID" value="KAF9805864.1"/>
    <property type="molecule type" value="Genomic_DNA"/>
</dbReference>
<proteinExistence type="predicted"/>
<feature type="region of interest" description="Disordered" evidence="1">
    <location>
        <begin position="90"/>
        <end position="113"/>
    </location>
</feature>
<gene>
    <name evidence="2" type="ORF">IEO21_08911</name>
</gene>
<sequence length="113" mass="12337">MCPYLTDLVLSGFCRGFSDCEPAQVTFIRMVKIRHAMHANIESADSEHADFSVSSLEEIKVNVEGNGQEVSTEALEWLDANVPSVTWGNWSGGTQQFSDSASSSEDAEDSSEE</sequence>